<dbReference type="eggNOG" id="COG3210">
    <property type="taxonomic scope" value="Bacteria"/>
</dbReference>
<gene>
    <name evidence="1" type="ordered locus">Pnec_0778</name>
</gene>
<dbReference type="AlphaFoldDB" id="B1XUG6"/>
<organism evidence="1">
    <name type="scientific">Polynucleobacter necessarius subsp. necessarius (strain STIR1)</name>
    <dbReference type="NCBI Taxonomy" id="452638"/>
    <lineage>
        <taxon>Bacteria</taxon>
        <taxon>Pseudomonadati</taxon>
        <taxon>Pseudomonadota</taxon>
        <taxon>Betaproteobacteria</taxon>
        <taxon>Burkholderiales</taxon>
        <taxon>Burkholderiaceae</taxon>
        <taxon>Polynucleobacter</taxon>
    </lineage>
</organism>
<dbReference type="OrthoDB" id="1776524at2"/>
<dbReference type="KEGG" id="pne:Pnec_0778"/>
<accession>B1XUG6</accession>
<protein>
    <submittedName>
        <fullName evidence="1">Filamentous haemagglutinin family outer membrane protein</fullName>
    </submittedName>
</protein>
<sequence>MGTTATGTLHLTDTELGKLSNELSLITFGSASGTSKITAAEYTYVDNIKLVNAGTSSGGIKFIGAVSVGTNNLTLNTTGTVTAAITAAGLELLGTGGTYTLINADNAITTLAGNTGTVSFLENSGFAIGTINSAASLTTSGNTTLSSTGTVTQSAAITATGLELLGAAGIYTLTNISNAITTLAGNTGTVSLVENSGFAIGTVNTH</sequence>
<dbReference type="STRING" id="452638.Pnec_0778"/>
<proteinExistence type="predicted"/>
<name>B1XUG6_POLNS</name>
<reference evidence="1" key="1">
    <citation type="submission" date="2008-03" db="EMBL/GenBank/DDBJ databases">
        <title>Complete sequence of Polynucleobacter necessarius STIR1.</title>
        <authorList>
            <consortium name="US DOE Joint Genome Institute"/>
            <person name="Copeland A."/>
            <person name="Lucas S."/>
            <person name="Lapidus A."/>
            <person name="Barry K."/>
            <person name="Detter J.C."/>
            <person name="Glavina del Rio T."/>
            <person name="Hammon N."/>
            <person name="Israni S."/>
            <person name="Dalin E."/>
            <person name="Tice H."/>
            <person name="Pitluck S."/>
            <person name="Chain P."/>
            <person name="Malfatti S."/>
            <person name="Shin M."/>
            <person name="Vergez L."/>
            <person name="Schmutz J."/>
            <person name="Larimer F."/>
            <person name="Land M."/>
            <person name="Hauser L."/>
            <person name="Kyrpides N."/>
            <person name="Kim E."/>
            <person name="Hahn M."/>
            <person name="Richardson P."/>
        </authorList>
    </citation>
    <scope>NUCLEOTIDE SEQUENCE [LARGE SCALE GENOMIC DNA]</scope>
    <source>
        <strain evidence="1">STIR1</strain>
    </source>
</reference>
<dbReference type="HOGENOM" id="CLU_1330929_0_0_4"/>
<evidence type="ECO:0000313" key="1">
    <source>
        <dbReference type="EMBL" id="ACB43993.1"/>
    </source>
</evidence>
<dbReference type="EMBL" id="CP001010">
    <property type="protein sequence ID" value="ACB43993.1"/>
    <property type="molecule type" value="Genomic_DNA"/>
</dbReference>